<accession>A0ABQ9I3S3</accession>
<dbReference type="PANTHER" id="PTHR37162:SF1">
    <property type="entry name" value="BED-TYPE DOMAIN-CONTAINING PROTEIN"/>
    <property type="match status" value="1"/>
</dbReference>
<name>A0ABQ9I3S3_9NEOP</name>
<evidence type="ECO:0000313" key="2">
    <source>
        <dbReference type="EMBL" id="KAJ8891299.1"/>
    </source>
</evidence>
<reference evidence="2 3" key="1">
    <citation type="submission" date="2023-02" db="EMBL/GenBank/DDBJ databases">
        <title>LHISI_Scaffold_Assembly.</title>
        <authorList>
            <person name="Stuart O.P."/>
            <person name="Cleave R."/>
            <person name="Magrath M.J.L."/>
            <person name="Mikheyev A.S."/>
        </authorList>
    </citation>
    <scope>NUCLEOTIDE SEQUENCE [LARGE SCALE GENOMIC DNA]</scope>
    <source>
        <strain evidence="2">Daus_M_001</strain>
        <tissue evidence="2">Leg muscle</tissue>
    </source>
</reference>
<feature type="region of interest" description="Disordered" evidence="1">
    <location>
        <begin position="49"/>
        <end position="117"/>
    </location>
</feature>
<protein>
    <recommendedName>
        <fullName evidence="4">DUF4371 domain-containing protein</fullName>
    </recommendedName>
</protein>
<evidence type="ECO:0000313" key="3">
    <source>
        <dbReference type="Proteomes" id="UP001159363"/>
    </source>
</evidence>
<feature type="compositionally biased region" description="Basic and acidic residues" evidence="1">
    <location>
        <begin position="75"/>
        <end position="90"/>
    </location>
</feature>
<feature type="compositionally biased region" description="Polar residues" evidence="1">
    <location>
        <begin position="7"/>
        <end position="19"/>
    </location>
</feature>
<feature type="compositionally biased region" description="Polar residues" evidence="1">
    <location>
        <begin position="104"/>
        <end position="116"/>
    </location>
</feature>
<keyword evidence="3" id="KW-1185">Reference proteome</keyword>
<dbReference type="PANTHER" id="PTHR37162">
    <property type="entry name" value="HAT FAMILY DIMERISATION DOMAINCONTAINING PROTEIN-RELATED"/>
    <property type="match status" value="1"/>
</dbReference>
<feature type="compositionally biased region" description="Polar residues" evidence="1">
    <location>
        <begin position="60"/>
        <end position="74"/>
    </location>
</feature>
<organism evidence="2 3">
    <name type="scientific">Dryococelus australis</name>
    <dbReference type="NCBI Taxonomy" id="614101"/>
    <lineage>
        <taxon>Eukaryota</taxon>
        <taxon>Metazoa</taxon>
        <taxon>Ecdysozoa</taxon>
        <taxon>Arthropoda</taxon>
        <taxon>Hexapoda</taxon>
        <taxon>Insecta</taxon>
        <taxon>Pterygota</taxon>
        <taxon>Neoptera</taxon>
        <taxon>Polyneoptera</taxon>
        <taxon>Phasmatodea</taxon>
        <taxon>Verophasmatodea</taxon>
        <taxon>Anareolatae</taxon>
        <taxon>Phasmatidae</taxon>
        <taxon>Eurycanthinae</taxon>
        <taxon>Dryococelus</taxon>
    </lineage>
</organism>
<evidence type="ECO:0000256" key="1">
    <source>
        <dbReference type="SAM" id="MobiDB-lite"/>
    </source>
</evidence>
<gene>
    <name evidence="2" type="ORF">PR048_010815</name>
</gene>
<dbReference type="EMBL" id="JARBHB010000003">
    <property type="protein sequence ID" value="KAJ8891299.1"/>
    <property type="molecule type" value="Genomic_DNA"/>
</dbReference>
<comment type="caution">
    <text evidence="2">The sequence shown here is derived from an EMBL/GenBank/DDBJ whole genome shotgun (WGS) entry which is preliminary data.</text>
</comment>
<dbReference type="Proteomes" id="UP001159363">
    <property type="component" value="Chromosome 3"/>
</dbReference>
<feature type="region of interest" description="Disordered" evidence="1">
    <location>
        <begin position="1"/>
        <end position="24"/>
    </location>
</feature>
<sequence>MQKQKLDTNINETPDTTPKQCKRNTHYETIPIPPLSPIFTLTVHLTTTPNKTSRRVTRLGSVQEQESGTHTASPHQRENHQTALEARPETSMRVSTPRVANPKAGSSLSQETTSKGNFGKVDNDADVCYDSEYRNPILKPWISSSKSKEHTAYGKFCKISSNDSKSLMIRHANTPKIQAEYWEGGKGPYIVSLFKSSSTYQMVKQIKETEVRLCAYVAEHNLPSMIMDTPPLMRTVAPDSVIVKKIQCGHSKRNYFIKNDLAVVSLDEFSRKLQNNYFSLIIDESTDITANKSLAVVLPLANLLGFADNVSVMTGHNSGIQAPLKSLNEHFFVGRCICHSFNLCAAEACKKLRNALEELSADIYIIKIKPKRLVEFKQIEELLNLIHTIC</sequence>
<proteinExistence type="predicted"/>
<evidence type="ECO:0008006" key="4">
    <source>
        <dbReference type="Google" id="ProtNLM"/>
    </source>
</evidence>